<organism evidence="3 4">
    <name type="scientific">Natronosalvus hydrolyticus</name>
    <dbReference type="NCBI Taxonomy" id="2979988"/>
    <lineage>
        <taxon>Archaea</taxon>
        <taxon>Methanobacteriati</taxon>
        <taxon>Methanobacteriota</taxon>
        <taxon>Stenosarchaea group</taxon>
        <taxon>Halobacteria</taxon>
        <taxon>Halobacteriales</taxon>
        <taxon>Natrialbaceae</taxon>
        <taxon>Natronosalvus</taxon>
    </lineage>
</organism>
<dbReference type="InterPro" id="IPR055768">
    <property type="entry name" value="DUF7344"/>
</dbReference>
<dbReference type="InterPro" id="IPR036388">
    <property type="entry name" value="WH-like_DNA-bd_sf"/>
</dbReference>
<feature type="transmembrane region" description="Helical" evidence="1">
    <location>
        <begin position="154"/>
        <end position="173"/>
    </location>
</feature>
<keyword evidence="1" id="KW-1133">Transmembrane helix</keyword>
<dbReference type="EMBL" id="JAOPJZ010000001">
    <property type="protein sequence ID" value="MCU4750804.1"/>
    <property type="molecule type" value="Genomic_DNA"/>
</dbReference>
<proteinExistence type="predicted"/>
<evidence type="ECO:0000259" key="2">
    <source>
        <dbReference type="Pfam" id="PF24035"/>
    </source>
</evidence>
<dbReference type="Pfam" id="PF24035">
    <property type="entry name" value="DUF7344"/>
    <property type="match status" value="1"/>
</dbReference>
<reference evidence="3 4" key="1">
    <citation type="submission" date="2022-09" db="EMBL/GenBank/DDBJ databases">
        <title>Enrichment on poylsaccharides allowed isolation of novel metabolic and taxonomic groups of Haloarchaea.</title>
        <authorList>
            <person name="Sorokin D.Y."/>
            <person name="Elcheninov A.G."/>
            <person name="Khizhniak T.V."/>
            <person name="Kolganova T.V."/>
            <person name="Kublanov I.V."/>
        </authorList>
    </citation>
    <scope>NUCLEOTIDE SEQUENCE [LARGE SCALE GENOMIC DNA]</scope>
    <source>
        <strain evidence="3 4">AArc-curdl1</strain>
    </source>
</reference>
<dbReference type="AlphaFoldDB" id="A0AAP3E5X0"/>
<keyword evidence="1" id="KW-0812">Transmembrane</keyword>
<sequence length="195" mass="22004">MNTVANTVPSESGGEAGLSRDEVFTMLSNRRRRWILYYLKRHEGTSVDLRTLVDTISAWEYETSVEALSWKQRKRVYTALRQSHLPKLDEAGIIEYDQSRGTVELTESAHEVQLYLEYVPAHDIPWSQYYLGLTLVGAALVALAWGPIYPFDGLSGLVLASMVLVMFGISALVHHYHLRQQKLGARDVPPEISNA</sequence>
<dbReference type="RefSeq" id="WP_342805935.1">
    <property type="nucleotide sequence ID" value="NZ_JAOPJZ010000001.1"/>
</dbReference>
<gene>
    <name evidence="3" type="ORF">OB919_02215</name>
</gene>
<accession>A0AAP3E5X0</accession>
<keyword evidence="4" id="KW-1185">Reference proteome</keyword>
<dbReference type="Gene3D" id="1.10.10.10">
    <property type="entry name" value="Winged helix-like DNA-binding domain superfamily/Winged helix DNA-binding domain"/>
    <property type="match status" value="1"/>
</dbReference>
<feature type="transmembrane region" description="Helical" evidence="1">
    <location>
        <begin position="129"/>
        <end position="148"/>
    </location>
</feature>
<dbReference type="Proteomes" id="UP001321047">
    <property type="component" value="Unassembled WGS sequence"/>
</dbReference>
<evidence type="ECO:0000313" key="3">
    <source>
        <dbReference type="EMBL" id="MCU4750804.1"/>
    </source>
</evidence>
<keyword evidence="1" id="KW-0472">Membrane</keyword>
<comment type="caution">
    <text evidence="3">The sequence shown here is derived from an EMBL/GenBank/DDBJ whole genome shotgun (WGS) entry which is preliminary data.</text>
</comment>
<name>A0AAP3E5X0_9EURY</name>
<protein>
    <recommendedName>
        <fullName evidence="2">DUF7344 domain-containing protein</fullName>
    </recommendedName>
</protein>
<evidence type="ECO:0000313" key="4">
    <source>
        <dbReference type="Proteomes" id="UP001321047"/>
    </source>
</evidence>
<evidence type="ECO:0000256" key="1">
    <source>
        <dbReference type="SAM" id="Phobius"/>
    </source>
</evidence>
<feature type="domain" description="DUF7344" evidence="2">
    <location>
        <begin position="24"/>
        <end position="104"/>
    </location>
</feature>